<protein>
    <submittedName>
        <fullName evidence="1">Uncharacterized protein</fullName>
    </submittedName>
</protein>
<evidence type="ECO:0000313" key="2">
    <source>
        <dbReference type="Proteomes" id="UP000027142"/>
    </source>
</evidence>
<organism evidence="1 2">
    <name type="scientific">Shouchella lehensis G1</name>
    <dbReference type="NCBI Taxonomy" id="1246626"/>
    <lineage>
        <taxon>Bacteria</taxon>
        <taxon>Bacillati</taxon>
        <taxon>Bacillota</taxon>
        <taxon>Bacilli</taxon>
        <taxon>Bacillales</taxon>
        <taxon>Bacillaceae</taxon>
        <taxon>Shouchella</taxon>
    </lineage>
</organism>
<proteinExistence type="predicted"/>
<name>A0A060M3P9_9BACI</name>
<dbReference type="eggNOG" id="ENOG50340KT">
    <property type="taxonomic scope" value="Bacteria"/>
</dbReference>
<dbReference type="KEGG" id="ble:BleG1_2616"/>
<dbReference type="OrthoDB" id="2986701at2"/>
<gene>
    <name evidence="1" type="ORF">BleG1_2616</name>
</gene>
<evidence type="ECO:0000313" key="1">
    <source>
        <dbReference type="EMBL" id="AIC95183.1"/>
    </source>
</evidence>
<dbReference type="STRING" id="1246626.BleG1_2616"/>
<dbReference type="HOGENOM" id="CLU_952047_0_0_9"/>
<dbReference type="AlphaFoldDB" id="A0A060M3P9"/>
<dbReference type="PATRIC" id="fig|1246626.3.peg.2610"/>
<accession>A0A060M3P9</accession>
<keyword evidence="2" id="KW-1185">Reference proteome</keyword>
<dbReference type="EMBL" id="CP003923">
    <property type="protein sequence ID" value="AIC95183.1"/>
    <property type="molecule type" value="Genomic_DNA"/>
</dbReference>
<sequence length="292" mass="34000">MIERIKEEYGFKQASLESKHQLNTEKGVKQICYWEDEACLKWHIEWRDNCSVAPYVMMNRMLRTNKGAAYIEKDNQFISLHDKVPIEQREDQEEKRWGEVLGLMIQAGRRDQSTFSLPKEVMGNDPILEQANREQRLFFQTLFQEGNRRLTMAKKLAKSGEISVPKMDSFTELTGSFRGHMLIVQGSETTPEYGYQSFKTFLKSWYERKGEASLHALMNELDEKATLTSNERKAIMATVLIPDELDTLLQERTISNDQPFSDLIDHLKREWDKTQSFASALAKWLDAKKVTT</sequence>
<dbReference type="RefSeq" id="WP_038481646.1">
    <property type="nucleotide sequence ID" value="NZ_CP003923.1"/>
</dbReference>
<reference evidence="1 2" key="1">
    <citation type="journal article" date="2014" name="Gene">
        <title>A comparative genomic analysis of the alkalitolerant soil bacterium Bacillus lehensis G1.</title>
        <authorList>
            <person name="Noor Y.M."/>
            <person name="Samsulrizal N.H."/>
            <person name="Jema'on N.A."/>
            <person name="Low K.O."/>
            <person name="Ramli A.N."/>
            <person name="Alias N.I."/>
            <person name="Damis S.I."/>
            <person name="Fuzi S.F."/>
            <person name="Isa M.N."/>
            <person name="Murad A.M."/>
            <person name="Raih M.F."/>
            <person name="Bakar F.D."/>
            <person name="Najimudin N."/>
            <person name="Mahadi N.M."/>
            <person name="Illias R.M."/>
        </authorList>
    </citation>
    <scope>NUCLEOTIDE SEQUENCE [LARGE SCALE GENOMIC DNA]</scope>
    <source>
        <strain evidence="1 2">G1</strain>
    </source>
</reference>
<dbReference type="Proteomes" id="UP000027142">
    <property type="component" value="Chromosome"/>
</dbReference>